<gene>
    <name evidence="2" type="ORF">E0L93_10470</name>
</gene>
<evidence type="ECO:0000313" key="2">
    <source>
        <dbReference type="EMBL" id="TCJ16241.1"/>
    </source>
</evidence>
<dbReference type="Pfam" id="PF05991">
    <property type="entry name" value="NYN_YacP"/>
    <property type="match status" value="1"/>
</dbReference>
<dbReference type="InterPro" id="IPR010298">
    <property type="entry name" value="YacP-like"/>
</dbReference>
<protein>
    <submittedName>
        <fullName evidence="2">NYN domain-containing protein</fullName>
    </submittedName>
</protein>
<dbReference type="AlphaFoldDB" id="A0A4R1BGC8"/>
<comment type="caution">
    <text evidence="2">The sequence shown here is derived from an EMBL/GenBank/DDBJ whole genome shotgun (WGS) entry which is preliminary data.</text>
</comment>
<evidence type="ECO:0000256" key="1">
    <source>
        <dbReference type="SAM" id="MobiDB-lite"/>
    </source>
</evidence>
<sequence length="200" mass="21873">MRRDGEHPDVRDRGLAQRLGGGRGAGVRGPEAAGLASYLILDGYNLLGALERYRGDGAALEERRDRLVRDALRAAGWTGAEIIVVFDAHGSPEPGKTEPLAGGVVRVVYTAPGESADDEIERLVERLEGEVTVYTADFAQQRAVLARGGRRGTPREFAELLDELPALVQAPDRKWRSRISDHLSPETRRALEEIRRRSGG</sequence>
<proteinExistence type="predicted"/>
<feature type="region of interest" description="Disordered" evidence="1">
    <location>
        <begin position="1"/>
        <end position="30"/>
    </location>
</feature>
<dbReference type="Proteomes" id="UP000295244">
    <property type="component" value="Unassembled WGS sequence"/>
</dbReference>
<reference evidence="2 3" key="1">
    <citation type="submission" date="2019-03" db="EMBL/GenBank/DDBJ databases">
        <title>Whole genome sequence of a novel Rubrobacter taiwanensis strain, isolated from Yellowstone National Park.</title>
        <authorList>
            <person name="Freed S."/>
            <person name="Ramaley R.F."/>
            <person name="Kyndt J.A."/>
        </authorList>
    </citation>
    <scope>NUCLEOTIDE SEQUENCE [LARGE SCALE GENOMIC DNA]</scope>
    <source>
        <strain evidence="2 3">Yellowstone</strain>
    </source>
</reference>
<dbReference type="PANTHER" id="PTHR34547:SF1">
    <property type="entry name" value="YACP-LIKE NYN DOMAIN PROTEIN"/>
    <property type="match status" value="1"/>
</dbReference>
<name>A0A4R1BGC8_9ACTN</name>
<accession>A0A4R1BGC8</accession>
<keyword evidence="3" id="KW-1185">Reference proteome</keyword>
<dbReference type="PANTHER" id="PTHR34547">
    <property type="entry name" value="YACP-LIKE NYN DOMAIN PROTEIN"/>
    <property type="match status" value="1"/>
</dbReference>
<dbReference type="OrthoDB" id="3173322at2"/>
<feature type="compositionally biased region" description="Basic and acidic residues" evidence="1">
    <location>
        <begin position="1"/>
        <end position="15"/>
    </location>
</feature>
<organism evidence="2 3">
    <name type="scientific">Rubrobacter taiwanensis</name>
    <dbReference type="NCBI Taxonomy" id="185139"/>
    <lineage>
        <taxon>Bacteria</taxon>
        <taxon>Bacillati</taxon>
        <taxon>Actinomycetota</taxon>
        <taxon>Rubrobacteria</taxon>
        <taxon>Rubrobacterales</taxon>
        <taxon>Rubrobacteraceae</taxon>
        <taxon>Rubrobacter</taxon>
    </lineage>
</organism>
<dbReference type="EMBL" id="SKBU01000017">
    <property type="protein sequence ID" value="TCJ16241.1"/>
    <property type="molecule type" value="Genomic_DNA"/>
</dbReference>
<evidence type="ECO:0000313" key="3">
    <source>
        <dbReference type="Proteomes" id="UP000295244"/>
    </source>
</evidence>